<evidence type="ECO:0000313" key="2">
    <source>
        <dbReference type="EMBL" id="CAB4182560.1"/>
    </source>
</evidence>
<accession>A0A6J5RNM4</accession>
<evidence type="ECO:0000313" key="3">
    <source>
        <dbReference type="EMBL" id="CAB4199010.1"/>
    </source>
</evidence>
<reference evidence="3" key="1">
    <citation type="submission" date="2020-05" db="EMBL/GenBank/DDBJ databases">
        <authorList>
            <person name="Chiriac C."/>
            <person name="Salcher M."/>
            <person name="Ghai R."/>
            <person name="Kavagutti S V."/>
        </authorList>
    </citation>
    <scope>NUCLEOTIDE SEQUENCE</scope>
</reference>
<organism evidence="3">
    <name type="scientific">uncultured Caudovirales phage</name>
    <dbReference type="NCBI Taxonomy" id="2100421"/>
    <lineage>
        <taxon>Viruses</taxon>
        <taxon>Duplodnaviria</taxon>
        <taxon>Heunggongvirae</taxon>
        <taxon>Uroviricota</taxon>
        <taxon>Caudoviricetes</taxon>
        <taxon>Peduoviridae</taxon>
        <taxon>Maltschvirus</taxon>
        <taxon>Maltschvirus maltsch</taxon>
    </lineage>
</organism>
<dbReference type="EMBL" id="LR797278">
    <property type="protein sequence ID" value="CAB4199010.1"/>
    <property type="molecule type" value="Genomic_DNA"/>
</dbReference>
<dbReference type="InterPro" id="IPR026881">
    <property type="entry name" value="WYL_dom"/>
</dbReference>
<dbReference type="EMBL" id="LR797042">
    <property type="protein sequence ID" value="CAB4182560.1"/>
    <property type="molecule type" value="Genomic_DNA"/>
</dbReference>
<dbReference type="EMBL" id="LR798385">
    <property type="protein sequence ID" value="CAB5228404.1"/>
    <property type="molecule type" value="Genomic_DNA"/>
</dbReference>
<gene>
    <name evidence="2" type="ORF">UFOVP1084_6</name>
    <name evidence="3" type="ORF">UFOVP1328_10</name>
    <name evidence="4" type="ORF">UFOVP1532_41</name>
</gene>
<name>A0A6J5RNM4_9CAUD</name>
<evidence type="ECO:0000313" key="4">
    <source>
        <dbReference type="EMBL" id="CAB5228404.1"/>
    </source>
</evidence>
<dbReference type="Pfam" id="PF13280">
    <property type="entry name" value="WYL"/>
    <property type="match status" value="1"/>
</dbReference>
<evidence type="ECO:0000259" key="1">
    <source>
        <dbReference type="Pfam" id="PF13280"/>
    </source>
</evidence>
<proteinExistence type="predicted"/>
<sequence>MKKVIAATIEKSQATDLNRLNKAAETHEVAVFMYRKKDSTEYERRAIEVEHTRTAESSGEPYVHGFDLARQQFRNFHLSRIESGSVKVAR</sequence>
<protein>
    <submittedName>
        <fullName evidence="3">WYL domain containing protein</fullName>
    </submittedName>
</protein>
<feature type="domain" description="WYL" evidence="1">
    <location>
        <begin position="17"/>
        <end position="83"/>
    </location>
</feature>